<reference evidence="3 4" key="1">
    <citation type="journal article" date="2010" name="Plant Cell">
        <title>The Chlorella variabilis NC64A genome reveals adaptation to photosymbiosis, coevolution with viruses, and cryptic sex.</title>
        <authorList>
            <person name="Blanc G."/>
            <person name="Duncan G."/>
            <person name="Agarkova I."/>
            <person name="Borodovsky M."/>
            <person name="Gurnon J."/>
            <person name="Kuo A."/>
            <person name="Lindquist E."/>
            <person name="Lucas S."/>
            <person name="Pangilinan J."/>
            <person name="Polle J."/>
            <person name="Salamov A."/>
            <person name="Terry A."/>
            <person name="Yamada T."/>
            <person name="Dunigan D.D."/>
            <person name="Grigoriev I.V."/>
            <person name="Claverie J.M."/>
            <person name="Van Etten J.L."/>
        </authorList>
    </citation>
    <scope>NUCLEOTIDE SEQUENCE [LARGE SCALE GENOMIC DNA]</scope>
    <source>
        <strain evidence="3 4">NC64A</strain>
    </source>
</reference>
<evidence type="ECO:0000256" key="2">
    <source>
        <dbReference type="SAM" id="Phobius"/>
    </source>
</evidence>
<dbReference type="RefSeq" id="XP_005850188.1">
    <property type="nucleotide sequence ID" value="XM_005850126.1"/>
</dbReference>
<feature type="region of interest" description="Disordered" evidence="1">
    <location>
        <begin position="334"/>
        <end position="384"/>
    </location>
</feature>
<dbReference type="PANTHER" id="PTHR40861">
    <property type="entry name" value="DUF2183 DOMAIN-CONTAINING PROTEIN"/>
    <property type="match status" value="1"/>
</dbReference>
<keyword evidence="2" id="KW-0812">Transmembrane</keyword>
<evidence type="ECO:0000256" key="1">
    <source>
        <dbReference type="SAM" id="MobiDB-lite"/>
    </source>
</evidence>
<evidence type="ECO:0000313" key="4">
    <source>
        <dbReference type="Proteomes" id="UP000008141"/>
    </source>
</evidence>
<dbReference type="PANTHER" id="PTHR40861:SF1">
    <property type="entry name" value="PHOSPHATIDATE PHOSPHATASE APP1 CATALYTIC DOMAIN-CONTAINING PROTEIN"/>
    <property type="match status" value="1"/>
</dbReference>
<feature type="region of interest" description="Disordered" evidence="1">
    <location>
        <begin position="573"/>
        <end position="596"/>
    </location>
</feature>
<feature type="transmembrane region" description="Helical" evidence="2">
    <location>
        <begin position="18"/>
        <end position="35"/>
    </location>
</feature>
<accession>E1Z8G3</accession>
<dbReference type="eggNOG" id="ENOG502QT0Y">
    <property type="taxonomic scope" value="Eukaryota"/>
</dbReference>
<dbReference type="EMBL" id="GL433838">
    <property type="protein sequence ID" value="EFN58086.1"/>
    <property type="molecule type" value="Genomic_DNA"/>
</dbReference>
<feature type="compositionally biased region" description="Gly residues" evidence="1">
    <location>
        <begin position="446"/>
        <end position="456"/>
    </location>
</feature>
<feature type="region of interest" description="Disordered" evidence="1">
    <location>
        <begin position="428"/>
        <end position="540"/>
    </location>
</feature>
<keyword evidence="2" id="KW-1133">Transmembrane helix</keyword>
<organism evidence="4">
    <name type="scientific">Chlorella variabilis</name>
    <name type="common">Green alga</name>
    <dbReference type="NCBI Taxonomy" id="554065"/>
    <lineage>
        <taxon>Eukaryota</taxon>
        <taxon>Viridiplantae</taxon>
        <taxon>Chlorophyta</taxon>
        <taxon>core chlorophytes</taxon>
        <taxon>Trebouxiophyceae</taxon>
        <taxon>Chlorellales</taxon>
        <taxon>Chlorellaceae</taxon>
        <taxon>Chlorella clade</taxon>
        <taxon>Chlorella</taxon>
    </lineage>
</organism>
<dbReference type="GeneID" id="17357639"/>
<dbReference type="AlphaFoldDB" id="E1Z8G3"/>
<evidence type="ECO:0000313" key="3">
    <source>
        <dbReference type="EMBL" id="EFN58086.1"/>
    </source>
</evidence>
<protein>
    <submittedName>
        <fullName evidence="3">Expressed protein</fullName>
    </submittedName>
</protein>
<dbReference type="KEGG" id="cvr:CHLNCDRAFT_142395"/>
<feature type="region of interest" description="Disordered" evidence="1">
    <location>
        <begin position="862"/>
        <end position="883"/>
    </location>
</feature>
<proteinExistence type="predicted"/>
<name>E1Z8G3_CHLVA</name>
<keyword evidence="2" id="KW-0472">Membrane</keyword>
<gene>
    <name evidence="3" type="ORF">CHLNCDRAFT_142395</name>
</gene>
<sequence>MYTLVLVGSFVLRTARRLFWYLLACAIGVVLVRWLQSIEGIGMMWVFLSAIMAASMIEDEVVKSKGLTLMDVEATRRLRSRLRTPEAQGKAERLMDIVGTISHGRGATLGARQLWARMSGTMRRLRRSLHSLLQQARRRGGLAGGAGAAGAAEADELNYILCTINAPAMVEVCSRATLELLTRERLPELTTETRHGRGMQAHTCRLTHTVLASQAYIQSVLVDSLQKVGMRYRPQRQLWAAAVLLNTRGLELTLLKNYLDDGGDYHTCYKLCYHDLQVGGREGGKCYYPGALALYAELDRCFARRYQAALHRLRMQQRRHPVVLPGAPLGTLGTAATVPTSGDASGCEDDPAGGSPRAQDADATPPPEPSSEPTFSWGRSFGRTESSSGAAAAAAAAAEQAAAAAAAPGQAGAAGGGSAPDLAMAASIGARPTPPIPVPVLRHNSSGGGGGGGGSLGRPPRSPRPGPAPPRRAAVLGMSPQSSRQLPAGEPLLSPSGMSPQSSSGALLGPDDGGSSLAGSTWGASSLQTQAPRGASGTAELADTLTSRLRPLVTSASGGGPLSRHAFTQQRSLSGGSEGLVGPQPQPPFASVQPHQEGSNLVFLSARPESYKARRKRGMTESEAYRKYFQPFVQRGDLDTSPTMLLGAMASGPKALLQWLGVVTWFPALAPPEDNKTAVAALYQQLAAKKLSRFREYAAIYPEACFVLIGDNGQGDLLCAEILWSSMRQNLPPGQRSRLLACLMHKVVPTGHSYSMLRSSKTVKTQWHASWQQRGIHFAKSHVGMALQAYEDGLLTSEALHRVCIAAAADFRRVWARYGERHAGRNLGKALKHLNADLRAANYVLPPRLQVPPLAIPGLAEGESLKGSRLPPPSPARSEALSDMSGFGFGQAVLS</sequence>
<feature type="compositionally biased region" description="Polar residues" evidence="1">
    <location>
        <begin position="517"/>
        <end position="531"/>
    </location>
</feature>
<dbReference type="Proteomes" id="UP000008141">
    <property type="component" value="Unassembled WGS sequence"/>
</dbReference>
<keyword evidence="4" id="KW-1185">Reference proteome</keyword>
<feature type="compositionally biased region" description="Pro residues" evidence="1">
    <location>
        <begin position="460"/>
        <end position="470"/>
    </location>
</feature>
<dbReference type="InParanoid" id="E1Z8G3"/>
<dbReference type="OrthoDB" id="512489at2759"/>
<feature type="compositionally biased region" description="Low complexity" evidence="1">
    <location>
        <begin position="491"/>
        <end position="505"/>
    </location>
</feature>